<comment type="subcellular location">
    <subcellularLocation>
        <location evidence="1">Nucleus</location>
    </subcellularLocation>
</comment>
<feature type="region of interest" description="Disordered" evidence="5">
    <location>
        <begin position="160"/>
        <end position="426"/>
    </location>
</feature>
<evidence type="ECO:0000313" key="7">
    <source>
        <dbReference type="Proteomes" id="UP001408356"/>
    </source>
</evidence>
<evidence type="ECO:0000256" key="1">
    <source>
        <dbReference type="ARBA" id="ARBA00004123"/>
    </source>
</evidence>
<organism evidence="6 7">
    <name type="scientific">Seiridium unicorne</name>
    <dbReference type="NCBI Taxonomy" id="138068"/>
    <lineage>
        <taxon>Eukaryota</taxon>
        <taxon>Fungi</taxon>
        <taxon>Dikarya</taxon>
        <taxon>Ascomycota</taxon>
        <taxon>Pezizomycotina</taxon>
        <taxon>Sordariomycetes</taxon>
        <taxon>Xylariomycetidae</taxon>
        <taxon>Amphisphaeriales</taxon>
        <taxon>Sporocadaceae</taxon>
        <taxon>Seiridium</taxon>
    </lineage>
</organism>
<proteinExistence type="predicted"/>
<dbReference type="InterPro" id="IPR041913">
    <property type="entry name" value="POLD3_sf"/>
</dbReference>
<keyword evidence="3" id="KW-0235">DNA replication</keyword>
<keyword evidence="4" id="KW-0539">Nucleus</keyword>
<evidence type="ECO:0000313" key="6">
    <source>
        <dbReference type="EMBL" id="KAK9423798.1"/>
    </source>
</evidence>
<dbReference type="PANTHER" id="PTHR17598">
    <property type="entry name" value="DNA POLYMERASE DELTA SUBUNIT 3"/>
    <property type="match status" value="1"/>
</dbReference>
<feature type="compositionally biased region" description="Basic residues" evidence="5">
    <location>
        <begin position="353"/>
        <end position="363"/>
    </location>
</feature>
<name>A0ABR2VA70_9PEZI</name>
<sequence length="426" mass="46487">MDDYRKYLAQQVLTEDKVVTYRLLSRALKVHVNAAKEMLYDFHKWQNDKRPGMIHATYLVYGTRKKLAEADGDVEMADSQSESGVPFSDEVPISTLMLAREEQLQDALQQYEEITSIHVYSLAPHPLKDLQLLTEPAQSVTRMTLEGDLSSAGMIYGSIANPGMRKRERKGGASRPASAAPNVNAETKPQVKPETKPEVKEVQTASKAAPAKETKAATTAAAKKGAAPSLKRQGSSAGISQMFAKAAAKPKKPASRTTSNTPSATDTPSPALSDEGEDDSEMPDVKPDVAAGQARKSRQDELRRMMEESDEETESKPQTPIEEPEEEEPAAEPDLKADEGPAEVVSSTGDGRKRGRRRVTKKKQMMDDQGYLVTVQEQAWESFSEDEAPPPSKPKVEKADKQAPAAKGKKGAAKGQGNIMSFFSKK</sequence>
<reference evidence="6 7" key="1">
    <citation type="journal article" date="2024" name="J. Plant Pathol.">
        <title>Sequence and assembly of the genome of Seiridium unicorne, isolate CBS 538.82, causal agent of cypress canker disease.</title>
        <authorList>
            <person name="Scali E."/>
            <person name="Rocca G.D."/>
            <person name="Danti R."/>
            <person name="Garbelotto M."/>
            <person name="Barberini S."/>
            <person name="Baroncelli R."/>
            <person name="Emiliani G."/>
        </authorList>
    </citation>
    <scope>NUCLEOTIDE SEQUENCE [LARGE SCALE GENOMIC DNA]</scope>
    <source>
        <strain evidence="6 7">BM-138-508</strain>
    </source>
</reference>
<dbReference type="Pfam" id="PF09507">
    <property type="entry name" value="CDC27"/>
    <property type="match status" value="1"/>
</dbReference>
<evidence type="ECO:0000256" key="4">
    <source>
        <dbReference type="ARBA" id="ARBA00023242"/>
    </source>
</evidence>
<evidence type="ECO:0000256" key="5">
    <source>
        <dbReference type="SAM" id="MobiDB-lite"/>
    </source>
</evidence>
<keyword evidence="7" id="KW-1185">Reference proteome</keyword>
<comment type="caution">
    <text evidence="6">The sequence shown here is derived from an EMBL/GenBank/DDBJ whole genome shotgun (WGS) entry which is preliminary data.</text>
</comment>
<protein>
    <recommendedName>
        <fullName evidence="2">DNA polymerase delta subunit 3</fullName>
    </recommendedName>
</protein>
<dbReference type="Gene3D" id="3.90.1030.20">
    <property type="entry name" value="DNA polymerase delta, p66 (Cdc27) subunit, wHTH domain"/>
    <property type="match status" value="1"/>
</dbReference>
<feature type="compositionally biased region" description="Acidic residues" evidence="5">
    <location>
        <begin position="322"/>
        <end position="331"/>
    </location>
</feature>
<accession>A0ABR2VA70</accession>
<evidence type="ECO:0000256" key="3">
    <source>
        <dbReference type="ARBA" id="ARBA00022705"/>
    </source>
</evidence>
<feature type="compositionally biased region" description="Polar residues" evidence="5">
    <location>
        <begin position="255"/>
        <end position="270"/>
    </location>
</feature>
<feature type="compositionally biased region" description="Low complexity" evidence="5">
    <location>
        <begin position="216"/>
        <end position="227"/>
    </location>
</feature>
<gene>
    <name evidence="6" type="ORF">SUNI508_03814</name>
</gene>
<feature type="compositionally biased region" description="Basic and acidic residues" evidence="5">
    <location>
        <begin position="297"/>
        <end position="307"/>
    </location>
</feature>
<dbReference type="InterPro" id="IPR019038">
    <property type="entry name" value="POLD3"/>
</dbReference>
<dbReference type="Proteomes" id="UP001408356">
    <property type="component" value="Unassembled WGS sequence"/>
</dbReference>
<dbReference type="PANTHER" id="PTHR17598:SF13">
    <property type="entry name" value="DNA POLYMERASE DELTA SUBUNIT 3"/>
    <property type="match status" value="1"/>
</dbReference>
<feature type="compositionally biased region" description="Basic and acidic residues" evidence="5">
    <location>
        <begin position="189"/>
        <end position="201"/>
    </location>
</feature>
<evidence type="ECO:0000256" key="2">
    <source>
        <dbReference type="ARBA" id="ARBA00017589"/>
    </source>
</evidence>
<dbReference type="EMBL" id="JARVKF010000057">
    <property type="protein sequence ID" value="KAK9423798.1"/>
    <property type="molecule type" value="Genomic_DNA"/>
</dbReference>